<dbReference type="EMBL" id="JAWDIO010000002">
    <property type="protein sequence ID" value="MDU0353945.1"/>
    <property type="molecule type" value="Genomic_DNA"/>
</dbReference>
<feature type="transmembrane region" description="Helical" evidence="1">
    <location>
        <begin position="6"/>
        <end position="22"/>
    </location>
</feature>
<accession>A0ABU3SVC5</accession>
<keyword evidence="1" id="KW-1133">Transmembrane helix</keyword>
<organism evidence="2 3">
    <name type="scientific">Paraglaciecola aquimarina</name>
    <dbReference type="NCBI Taxonomy" id="1235557"/>
    <lineage>
        <taxon>Bacteria</taxon>
        <taxon>Pseudomonadati</taxon>
        <taxon>Pseudomonadota</taxon>
        <taxon>Gammaproteobacteria</taxon>
        <taxon>Alteromonadales</taxon>
        <taxon>Alteromonadaceae</taxon>
        <taxon>Paraglaciecola</taxon>
    </lineage>
</organism>
<keyword evidence="1" id="KW-0812">Transmembrane</keyword>
<evidence type="ECO:0000313" key="3">
    <source>
        <dbReference type="Proteomes" id="UP001247805"/>
    </source>
</evidence>
<proteinExistence type="predicted"/>
<evidence type="ECO:0000313" key="2">
    <source>
        <dbReference type="EMBL" id="MDU0353945.1"/>
    </source>
</evidence>
<dbReference type="Proteomes" id="UP001247805">
    <property type="component" value="Unassembled WGS sequence"/>
</dbReference>
<sequence length="351" mass="40591">MNKKNGVLAVLISALLIYLFLFQRENEDGRNFISSGNESSEQLEPLQGDHEIETDLLTANDRNQESVLKNKLQNNNVNKDLNVQDKFSYEDNWCIASEDLSEDDIYRAEEERKDWSLKRGMHFIHKDTADYEAFKLNNEYVEPYQELDVETLIEFGNKDDRMALITLMQREDVKPSERSSAAKKLVILGDTDMGLQQLVIEHLVSAAFRFSEQKQADLQVKRDLIDALALVELGLKRRNPAALNTYLMFADSEELLHGLVPDNVLSSNDLLEISKRTRQHIEAIDTERNNKNLPSIDEEDIPRIAQTMFNEDLAIIYDEYEGLLDESRVIQQWNDSYLQKTPCLEKLIARF</sequence>
<reference evidence="2 3" key="1">
    <citation type="submission" date="2023-10" db="EMBL/GenBank/DDBJ databases">
        <title>Glaciecola aquimarina strain GGW-M5 nov., isolated from a coastal seawater.</title>
        <authorList>
            <person name="Bayburt H."/>
            <person name="Kim J.M."/>
            <person name="Choi B.J."/>
            <person name="Jeon C.O."/>
        </authorList>
    </citation>
    <scope>NUCLEOTIDE SEQUENCE [LARGE SCALE GENOMIC DNA]</scope>
    <source>
        <strain evidence="2 3">KCTC 32108</strain>
    </source>
</reference>
<evidence type="ECO:0000256" key="1">
    <source>
        <dbReference type="SAM" id="Phobius"/>
    </source>
</evidence>
<gene>
    <name evidence="2" type="ORF">RS130_08395</name>
</gene>
<dbReference type="RefSeq" id="WP_316025580.1">
    <property type="nucleotide sequence ID" value="NZ_JAWDIO010000002.1"/>
</dbReference>
<keyword evidence="1" id="KW-0472">Membrane</keyword>
<protein>
    <submittedName>
        <fullName evidence="2">Uncharacterized protein</fullName>
    </submittedName>
</protein>
<name>A0ABU3SVC5_9ALTE</name>
<comment type="caution">
    <text evidence="2">The sequence shown here is derived from an EMBL/GenBank/DDBJ whole genome shotgun (WGS) entry which is preliminary data.</text>
</comment>
<keyword evidence="3" id="KW-1185">Reference proteome</keyword>